<feature type="transmembrane region" description="Helical" evidence="8">
    <location>
        <begin position="12"/>
        <end position="31"/>
    </location>
</feature>
<comment type="similarity">
    <text evidence="2">Belongs to the binding-protein-dependent transport system permease family. FecCD subfamily.</text>
</comment>
<name>A0ABQ1I9T4_9PROT</name>
<feature type="transmembrane region" description="Helical" evidence="8">
    <location>
        <begin position="150"/>
        <end position="177"/>
    </location>
</feature>
<evidence type="ECO:0000256" key="3">
    <source>
        <dbReference type="ARBA" id="ARBA00022448"/>
    </source>
</evidence>
<keyword evidence="3" id="KW-0813">Transport</keyword>
<sequence>MSGRTRWGARASWAMLILLPLLVGWLSLGYGPSGWIMPDASVLLGLRAPDTASGIVMLELRLPRTLIAMMIGAVLGACGAALQGLTRNPLAEPGTLGASSTAALGAVAAIYFGHAGSAGAGPAPAAAGLLGAGLGLGLVLALGRGGGLSLILAGVGVGALATAFISLALTFAPSPYATLEMIDWLIGSVADRTLADAALLGPFAALSLVLLIGCGTGLDALGLGERTARSMGVKLGRLRLQVVAATAIGVGAATAIAGGIGFVGLIVPHALRPFVGHRPGRLVPASMLGGATLLPLADLAGRLIGDGTEIRVGVATALIGAPVFLHILLTRARAERGTW</sequence>
<dbReference type="SUPFAM" id="SSF81345">
    <property type="entry name" value="ABC transporter involved in vitamin B12 uptake, BtuC"/>
    <property type="match status" value="1"/>
</dbReference>
<feature type="transmembrane region" description="Helical" evidence="8">
    <location>
        <begin position="125"/>
        <end position="143"/>
    </location>
</feature>
<keyword evidence="10" id="KW-1185">Reference proteome</keyword>
<evidence type="ECO:0000256" key="8">
    <source>
        <dbReference type="SAM" id="Phobius"/>
    </source>
</evidence>
<evidence type="ECO:0000256" key="2">
    <source>
        <dbReference type="ARBA" id="ARBA00007935"/>
    </source>
</evidence>
<keyword evidence="4" id="KW-1003">Cell membrane</keyword>
<dbReference type="Gene3D" id="1.10.3470.10">
    <property type="entry name" value="ABC transporter involved in vitamin B12 uptake, BtuC"/>
    <property type="match status" value="1"/>
</dbReference>
<evidence type="ECO:0000313" key="10">
    <source>
        <dbReference type="Proteomes" id="UP000603352"/>
    </source>
</evidence>
<comment type="subcellular location">
    <subcellularLocation>
        <location evidence="1">Cell membrane</location>
        <topology evidence="1">Multi-pass membrane protein</topology>
    </subcellularLocation>
</comment>
<feature type="transmembrane region" description="Helical" evidence="8">
    <location>
        <begin position="197"/>
        <end position="221"/>
    </location>
</feature>
<keyword evidence="6 8" id="KW-1133">Transmembrane helix</keyword>
<reference evidence="10" key="1">
    <citation type="journal article" date="2019" name="Int. J. Syst. Evol. Microbiol.">
        <title>The Global Catalogue of Microorganisms (GCM) 10K type strain sequencing project: providing services to taxonomists for standard genome sequencing and annotation.</title>
        <authorList>
            <consortium name="The Broad Institute Genomics Platform"/>
            <consortium name="The Broad Institute Genome Sequencing Center for Infectious Disease"/>
            <person name="Wu L."/>
            <person name="Ma J."/>
        </authorList>
    </citation>
    <scope>NUCLEOTIDE SEQUENCE [LARGE SCALE GENOMIC DNA]</scope>
    <source>
        <strain evidence="10">CGMCC 1.10188</strain>
    </source>
</reference>
<feature type="transmembrane region" description="Helical" evidence="8">
    <location>
        <begin position="312"/>
        <end position="329"/>
    </location>
</feature>
<gene>
    <name evidence="9" type="ORF">GCM10011505_04900</name>
</gene>
<organism evidence="9 10">
    <name type="scientific">Tistrella bauzanensis</name>
    <dbReference type="NCBI Taxonomy" id="657419"/>
    <lineage>
        <taxon>Bacteria</taxon>
        <taxon>Pseudomonadati</taxon>
        <taxon>Pseudomonadota</taxon>
        <taxon>Alphaproteobacteria</taxon>
        <taxon>Geminicoccales</taxon>
        <taxon>Geminicoccaceae</taxon>
        <taxon>Tistrella</taxon>
    </lineage>
</organism>
<dbReference type="Proteomes" id="UP000603352">
    <property type="component" value="Unassembled WGS sequence"/>
</dbReference>
<keyword evidence="7 8" id="KW-0472">Membrane</keyword>
<evidence type="ECO:0000256" key="1">
    <source>
        <dbReference type="ARBA" id="ARBA00004651"/>
    </source>
</evidence>
<accession>A0ABQ1I9T4</accession>
<protein>
    <submittedName>
        <fullName evidence="9">ABC transporter permease</fullName>
    </submittedName>
</protein>
<evidence type="ECO:0000256" key="4">
    <source>
        <dbReference type="ARBA" id="ARBA00022475"/>
    </source>
</evidence>
<feature type="transmembrane region" description="Helical" evidence="8">
    <location>
        <begin position="94"/>
        <end position="113"/>
    </location>
</feature>
<evidence type="ECO:0000256" key="5">
    <source>
        <dbReference type="ARBA" id="ARBA00022692"/>
    </source>
</evidence>
<feature type="transmembrane region" description="Helical" evidence="8">
    <location>
        <begin position="65"/>
        <end position="82"/>
    </location>
</feature>
<feature type="transmembrane region" description="Helical" evidence="8">
    <location>
        <begin position="242"/>
        <end position="270"/>
    </location>
</feature>
<dbReference type="Pfam" id="PF01032">
    <property type="entry name" value="FecCD"/>
    <property type="match status" value="1"/>
</dbReference>
<dbReference type="PANTHER" id="PTHR30472:SF25">
    <property type="entry name" value="ABC TRANSPORTER PERMEASE PROTEIN MJ0876-RELATED"/>
    <property type="match status" value="1"/>
</dbReference>
<evidence type="ECO:0000256" key="7">
    <source>
        <dbReference type="ARBA" id="ARBA00023136"/>
    </source>
</evidence>
<dbReference type="CDD" id="cd06550">
    <property type="entry name" value="TM_ABC_iron-siderophores_like"/>
    <property type="match status" value="1"/>
</dbReference>
<keyword evidence="5 8" id="KW-0812">Transmembrane</keyword>
<dbReference type="EMBL" id="BMDZ01000003">
    <property type="protein sequence ID" value="GGB26621.1"/>
    <property type="molecule type" value="Genomic_DNA"/>
</dbReference>
<dbReference type="InterPro" id="IPR000522">
    <property type="entry name" value="ABC_transptr_permease_BtuC"/>
</dbReference>
<evidence type="ECO:0000313" key="9">
    <source>
        <dbReference type="EMBL" id="GGB26621.1"/>
    </source>
</evidence>
<dbReference type="PANTHER" id="PTHR30472">
    <property type="entry name" value="FERRIC ENTEROBACTIN TRANSPORT SYSTEM PERMEASE PROTEIN"/>
    <property type="match status" value="1"/>
</dbReference>
<evidence type="ECO:0000256" key="6">
    <source>
        <dbReference type="ARBA" id="ARBA00022989"/>
    </source>
</evidence>
<proteinExistence type="inferred from homology"/>
<comment type="caution">
    <text evidence="9">The sequence shown here is derived from an EMBL/GenBank/DDBJ whole genome shotgun (WGS) entry which is preliminary data.</text>
</comment>
<dbReference type="InterPro" id="IPR037294">
    <property type="entry name" value="ABC_BtuC-like"/>
</dbReference>